<dbReference type="OrthoDB" id="2024827at2"/>
<dbReference type="PANTHER" id="PTHR43649">
    <property type="entry name" value="ARABINOSE-BINDING PROTEIN-RELATED"/>
    <property type="match status" value="1"/>
</dbReference>
<dbReference type="Pfam" id="PF12010">
    <property type="entry name" value="DUF3502"/>
    <property type="match status" value="1"/>
</dbReference>
<evidence type="ECO:0000313" key="7">
    <source>
        <dbReference type="Proteomes" id="UP000094067"/>
    </source>
</evidence>
<gene>
    <name evidence="5" type="ORF">BEI59_07305</name>
    <name evidence="4" type="ORF">BEI61_05286</name>
    <name evidence="6" type="ORF">BEI63_08945</name>
</gene>
<proteinExistence type="predicted"/>
<dbReference type="Gene3D" id="3.40.190.10">
    <property type="entry name" value="Periplasmic binding protein-like II"/>
    <property type="match status" value="1"/>
</dbReference>
<reference evidence="4 7" key="1">
    <citation type="submission" date="2016-07" db="EMBL/GenBank/DDBJ databases">
        <title>Characterization of isolates of Eisenbergiella tayi derived from blood cultures, using whole genome sequencing.</title>
        <authorList>
            <person name="Burdz T."/>
            <person name="Wiebe D."/>
            <person name="Huynh C."/>
            <person name="Bernard K."/>
        </authorList>
    </citation>
    <scope>NUCLEOTIDE SEQUENCE [LARGE SCALE GENOMIC DNA]</scope>
    <source>
        <strain evidence="4 7">NML 110608</strain>
    </source>
</reference>
<feature type="domain" description="DUF3502" evidence="3">
    <location>
        <begin position="451"/>
        <end position="518"/>
    </location>
</feature>
<feature type="signal peptide" evidence="2">
    <location>
        <begin position="1"/>
        <end position="25"/>
    </location>
</feature>
<protein>
    <recommendedName>
        <fullName evidence="3">DUF3502 domain-containing protein</fullName>
    </recommendedName>
</protein>
<comment type="caution">
    <text evidence="4">The sequence shown here is derived from an EMBL/GenBank/DDBJ whole genome shotgun (WGS) entry which is preliminary data.</text>
</comment>
<dbReference type="InterPro" id="IPR050490">
    <property type="entry name" value="Bact_solute-bd_prot1"/>
</dbReference>
<evidence type="ECO:0000256" key="2">
    <source>
        <dbReference type="SAM" id="SignalP"/>
    </source>
</evidence>
<evidence type="ECO:0000313" key="8">
    <source>
        <dbReference type="Proteomes" id="UP000094271"/>
    </source>
</evidence>
<dbReference type="PROSITE" id="PS51257">
    <property type="entry name" value="PROKAR_LIPOPROTEIN"/>
    <property type="match status" value="1"/>
</dbReference>
<name>A0A1E3A785_9FIRM</name>
<dbReference type="SUPFAM" id="SSF53850">
    <property type="entry name" value="Periplasmic binding protein-like II"/>
    <property type="match status" value="1"/>
</dbReference>
<feature type="chain" id="PRO_5014540576" description="DUF3502 domain-containing protein" evidence="2">
    <location>
        <begin position="26"/>
        <end position="521"/>
    </location>
</feature>
<dbReference type="AlphaFoldDB" id="A0A1E3A785"/>
<evidence type="ECO:0000313" key="5">
    <source>
        <dbReference type="EMBL" id="ODR53493.1"/>
    </source>
</evidence>
<dbReference type="EMBL" id="MEHA01000004">
    <property type="protein sequence ID" value="ODR53493.1"/>
    <property type="molecule type" value="Genomic_DNA"/>
</dbReference>
<organism evidence="4 7">
    <name type="scientific">Eisenbergiella tayi</name>
    <dbReference type="NCBI Taxonomy" id="1432052"/>
    <lineage>
        <taxon>Bacteria</taxon>
        <taxon>Bacillati</taxon>
        <taxon>Bacillota</taxon>
        <taxon>Clostridia</taxon>
        <taxon>Lachnospirales</taxon>
        <taxon>Lachnospiraceae</taxon>
        <taxon>Eisenbergiella</taxon>
    </lineage>
</organism>
<feature type="compositionally biased region" description="Low complexity" evidence="1">
    <location>
        <begin position="40"/>
        <end position="54"/>
    </location>
</feature>
<dbReference type="InterPro" id="IPR022627">
    <property type="entry name" value="DUF3502"/>
</dbReference>
<reference evidence="5 8" key="3">
    <citation type="submission" date="2016-08" db="EMBL/GenBank/DDBJ databases">
        <authorList>
            <person name="Seilhamer J.J."/>
        </authorList>
    </citation>
    <scope>NUCLEOTIDE SEQUENCE [LARGE SCALE GENOMIC DNA]</scope>
    <source>
        <strain evidence="5 8">NML150140-1</strain>
    </source>
</reference>
<evidence type="ECO:0000256" key="1">
    <source>
        <dbReference type="SAM" id="MobiDB-lite"/>
    </source>
</evidence>
<dbReference type="EMBL" id="MEHD01000019">
    <property type="protein sequence ID" value="ODR58615.1"/>
    <property type="molecule type" value="Genomic_DNA"/>
</dbReference>
<evidence type="ECO:0000313" key="9">
    <source>
        <dbReference type="Proteomes" id="UP000094869"/>
    </source>
</evidence>
<dbReference type="EMBL" id="MCGH01000003">
    <property type="protein sequence ID" value="ODM04479.1"/>
    <property type="molecule type" value="Genomic_DNA"/>
</dbReference>
<dbReference type="PANTHER" id="PTHR43649:SF17">
    <property type="entry name" value="ABC TRANSPORTER SOLUTE BINDING PROTEIN-SUGAR TRANSPORT"/>
    <property type="match status" value="1"/>
</dbReference>
<keyword evidence="9" id="KW-1185">Reference proteome</keyword>
<evidence type="ECO:0000313" key="4">
    <source>
        <dbReference type="EMBL" id="ODM04479.1"/>
    </source>
</evidence>
<dbReference type="Proteomes" id="UP000094869">
    <property type="component" value="Unassembled WGS sequence"/>
</dbReference>
<reference evidence="6 9" key="2">
    <citation type="submission" date="2016-08" db="EMBL/GenBank/DDBJ databases">
        <title>Characterization of Isolates of Eisenbergiella tayi Derived from Blood Cultures, Using Whole Genome Sequencing.</title>
        <authorList>
            <person name="Bernier A.-M."/>
            <person name="Burdz T."/>
            <person name="Wiebe D."/>
            <person name="Bernard K."/>
        </authorList>
    </citation>
    <scope>NUCLEOTIDE SEQUENCE [LARGE SCALE GENOMIC DNA]</scope>
    <source>
        <strain evidence="6 9">NML120146</strain>
    </source>
</reference>
<keyword evidence="2" id="KW-0732">Signal</keyword>
<dbReference type="Proteomes" id="UP000094271">
    <property type="component" value="Unassembled WGS sequence"/>
</dbReference>
<accession>A0A1E3A785</accession>
<dbReference type="InterPro" id="IPR006059">
    <property type="entry name" value="SBP"/>
</dbReference>
<dbReference type="Pfam" id="PF01547">
    <property type="entry name" value="SBP_bac_1"/>
    <property type="match status" value="1"/>
</dbReference>
<dbReference type="Proteomes" id="UP000094067">
    <property type="component" value="Unassembled WGS sequence"/>
</dbReference>
<sequence length="521" mass="56298">MKKRILSLTSLMLSAVLLFTGCGSAKEDAGTAPAGEGTKTESQASDTSADTASDADTKLRDGKMTELRVVFPGGTSSPADLEAVEAGINEIVSQYMDATVKLDILEWGVFSDQQKLMLSSGEDIALMFTFDSSKNYAATNQVRDITDLCGLYAQDALDGLGIYAEACQINGKYYGLPTFHEYTKTSGLVCRTDILEELNIDPSSVKTWDDLEAVLAKVKEAHPEMNVLSPVEVGSGILDYYNEGKFDVLTDGIGVRMEGDGTEVLNMYDTPEFMELAKLAYDWNKKGYFMADATTVTDTRQDLLAAGNTFGYIGQIHPGTATQELKNSGVPVTTIPVGEKALTTGNVNFAQYMVPTGCSTPEKAVKLLDIMLTNKDMANLLMYGVEGSDYVIKDEAAGVVGYPDGVDSSNVGWNNETWLAGNGALAYAWESDSADIWKQYEEFNASAATSPLYGFTFDTTNVKTEITAITNVIKKYKAVICAGYSEPEEAVAQMVSELQASGIDRIVEEAKTQIDAWKGNQ</sequence>
<feature type="region of interest" description="Disordered" evidence="1">
    <location>
        <begin position="28"/>
        <end position="57"/>
    </location>
</feature>
<evidence type="ECO:0000259" key="3">
    <source>
        <dbReference type="Pfam" id="PF12010"/>
    </source>
</evidence>
<dbReference type="RefSeq" id="WP_069154609.1">
    <property type="nucleotide sequence ID" value="NZ_DBFYTW010000415.1"/>
</dbReference>
<evidence type="ECO:0000313" key="6">
    <source>
        <dbReference type="EMBL" id="ODR58615.1"/>
    </source>
</evidence>